<dbReference type="Pfam" id="PF25917">
    <property type="entry name" value="BSH_RND"/>
    <property type="match status" value="1"/>
</dbReference>
<dbReference type="RefSeq" id="WP_232184762.1">
    <property type="nucleotide sequence ID" value="NZ_JAIOAP010000003.1"/>
</dbReference>
<organism evidence="5 6">
    <name type="scientific">Cohnella silvisoli</name>
    <dbReference type="NCBI Taxonomy" id="2873699"/>
    <lineage>
        <taxon>Bacteria</taxon>
        <taxon>Bacillati</taxon>
        <taxon>Bacillota</taxon>
        <taxon>Bacilli</taxon>
        <taxon>Bacillales</taxon>
        <taxon>Paenibacillaceae</taxon>
        <taxon>Cohnella</taxon>
    </lineage>
</organism>
<dbReference type="SUPFAM" id="SSF111369">
    <property type="entry name" value="HlyD-like secretion proteins"/>
    <property type="match status" value="1"/>
</dbReference>
<keyword evidence="6" id="KW-1185">Reference proteome</keyword>
<evidence type="ECO:0000313" key="6">
    <source>
        <dbReference type="Proteomes" id="UP001493487"/>
    </source>
</evidence>
<dbReference type="EMBL" id="JASKHM010000013">
    <property type="protein sequence ID" value="MEQ4485030.1"/>
    <property type="molecule type" value="Genomic_DNA"/>
</dbReference>
<gene>
    <name evidence="5" type="ORF">QJS35_21820</name>
</gene>
<dbReference type="PANTHER" id="PTHR30469">
    <property type="entry name" value="MULTIDRUG RESISTANCE PROTEIN MDTA"/>
    <property type="match status" value="1"/>
</dbReference>
<dbReference type="Pfam" id="PF25989">
    <property type="entry name" value="YknX_C"/>
    <property type="match status" value="1"/>
</dbReference>
<dbReference type="InterPro" id="IPR006143">
    <property type="entry name" value="RND_pump_MFP"/>
</dbReference>
<evidence type="ECO:0000259" key="3">
    <source>
        <dbReference type="Pfam" id="PF25917"/>
    </source>
</evidence>
<comment type="caution">
    <text evidence="5">The sequence shown here is derived from an EMBL/GenBank/DDBJ whole genome shotgun (WGS) entry which is preliminary data.</text>
</comment>
<evidence type="ECO:0000259" key="4">
    <source>
        <dbReference type="Pfam" id="PF25989"/>
    </source>
</evidence>
<dbReference type="InterPro" id="IPR058625">
    <property type="entry name" value="MdtA-like_BSH"/>
</dbReference>
<evidence type="ECO:0000256" key="2">
    <source>
        <dbReference type="SAM" id="Coils"/>
    </source>
</evidence>
<dbReference type="PANTHER" id="PTHR30469:SF33">
    <property type="entry name" value="SLR1207 PROTEIN"/>
    <property type="match status" value="1"/>
</dbReference>
<feature type="coiled-coil region" evidence="2">
    <location>
        <begin position="140"/>
        <end position="209"/>
    </location>
</feature>
<dbReference type="Gene3D" id="2.40.420.20">
    <property type="match status" value="1"/>
</dbReference>
<dbReference type="Proteomes" id="UP001493487">
    <property type="component" value="Unassembled WGS sequence"/>
</dbReference>
<sequence>MHIKTQLSTKNISRKAKMAFILLLITAYITGCSSSPSPTAEPKPAAETLVKVESISKQSMGDPREQVAEVSASVRVDITAEAGGIVLSMLKKNGQRVKAGDVIAKLDNKNSLIEKEKARAAYTSAEQSLAASTAESATNRLQLTNNIAKLEDLLKQQAREGNEADNKETVRSLQVYKQQLAALEGNKALAALQAQVETSKLILEQAERSWGNGEIKAPVSGVLTDVKADEGMNVSAGSAFGIVQNTGKVKIKAQLTQTAADLARNKREIVFYGSDNDSLKRKAKVISLAEIPDASTKLYALELEADNADGSLIPASRVQLQLTTPEEENVVAVPSLSILREGQETYVFVLNGSKAEKRKVSLGRINGIYQEVLQGVSVGDQLVVSGQHALKEGQTVRK</sequence>
<comment type="similarity">
    <text evidence="1">Belongs to the membrane fusion protein (MFP) (TC 8.A.1) family.</text>
</comment>
<dbReference type="Gene3D" id="2.40.30.170">
    <property type="match status" value="1"/>
</dbReference>
<proteinExistence type="inferred from homology"/>
<reference evidence="5 6" key="1">
    <citation type="journal article" date="2023" name="Genome Announc.">
        <title>Pan-Genome Analyses of the Genus Cohnella and Proposal of the Novel Species Cohnella silvisoli sp. nov., Isolated from Forest Soil.</title>
        <authorList>
            <person name="Wang C."/>
            <person name="Mao L."/>
            <person name="Bao G."/>
            <person name="Zhu H."/>
        </authorList>
    </citation>
    <scope>NUCLEOTIDE SEQUENCE [LARGE SCALE GENOMIC DNA]</scope>
    <source>
        <strain evidence="5 6">NL03-T5-1</strain>
    </source>
</reference>
<evidence type="ECO:0000256" key="1">
    <source>
        <dbReference type="ARBA" id="ARBA00009477"/>
    </source>
</evidence>
<evidence type="ECO:0000313" key="5">
    <source>
        <dbReference type="EMBL" id="MEQ4485030.1"/>
    </source>
</evidence>
<dbReference type="Gene3D" id="2.40.50.100">
    <property type="match status" value="1"/>
</dbReference>
<feature type="domain" description="YknX-like C-terminal permuted SH3-like" evidence="4">
    <location>
        <begin position="330"/>
        <end position="397"/>
    </location>
</feature>
<keyword evidence="2" id="KW-0175">Coiled coil</keyword>
<dbReference type="InterPro" id="IPR058637">
    <property type="entry name" value="YknX-like_C"/>
</dbReference>
<protein>
    <submittedName>
        <fullName evidence="5">Efflux RND transporter periplasmic adaptor subunit</fullName>
    </submittedName>
</protein>
<dbReference type="Gene3D" id="1.10.287.470">
    <property type="entry name" value="Helix hairpin bin"/>
    <property type="match status" value="1"/>
</dbReference>
<accession>A0ABV1KY81</accession>
<name>A0ABV1KY81_9BACL</name>
<dbReference type="NCBIfam" id="TIGR01730">
    <property type="entry name" value="RND_mfp"/>
    <property type="match status" value="1"/>
</dbReference>
<feature type="domain" description="Multidrug resistance protein MdtA-like barrel-sandwich hybrid" evidence="3">
    <location>
        <begin position="76"/>
        <end position="243"/>
    </location>
</feature>